<dbReference type="InterPro" id="IPR004256">
    <property type="entry name" value="DUF234"/>
</dbReference>
<dbReference type="InterPro" id="IPR027417">
    <property type="entry name" value="P-loop_NTPase"/>
</dbReference>
<name>A0A3B0VJ33_9ZZZZ</name>
<dbReference type="InterPro" id="IPR011579">
    <property type="entry name" value="ATPase_dom"/>
</dbReference>
<feature type="domain" description="ATPase" evidence="1">
    <location>
        <begin position="3"/>
        <end position="208"/>
    </location>
</feature>
<feature type="domain" description="DUF234" evidence="2">
    <location>
        <begin position="318"/>
        <end position="409"/>
    </location>
</feature>
<sequence length="473" mass="54045">MKFVDREKELAALQALVTQRGAQFVTVYGRRRVGKTTLLVEWARRSGVSFIYWVAARESATLLLRSFSQTIYRHRYPDNPPDLLFTFPSWEMAFHEVATLCQQQRLIVIMDEFPYAVQSEQGLTSYLQNSWDHLLKQTQIVLVLAGSQIGMMVDMMGYQAPLYGRMTAQLAVKPLPFYALREFFPDYPTAERVAVYAILGGIPAYLELFDETVNLATNIRQQILSSTSIFQNEPFFLLQDEVREVSNYLAVIRAIGEGAHTLDAITKQAGLPKNHVSTYLVRLQELTFVERQLPVTVPPHKRSTKGRYVLADAYLRFYFRFLAPNRILLEQGLLNRLWEKISEQLRAFIGQTAFEELCRQWVMRQGALGQLSFVPDAIGRHWAKDVEIDVVAINWREQQILLGECKWGEEAVGRKVITHLIEDRTPRVLAKLDGNWQVHYAFFARSGFTDAALAAGRVVGALMVDLAMLDGPF</sequence>
<protein>
    <submittedName>
        <fullName evidence="3">Archaeal ATPase, fused to C-terminal DUF234 domain</fullName>
    </submittedName>
</protein>
<dbReference type="AlphaFoldDB" id="A0A3B0VJ33"/>
<organism evidence="3">
    <name type="scientific">hydrothermal vent metagenome</name>
    <dbReference type="NCBI Taxonomy" id="652676"/>
    <lineage>
        <taxon>unclassified sequences</taxon>
        <taxon>metagenomes</taxon>
        <taxon>ecological metagenomes</taxon>
    </lineage>
</organism>
<dbReference type="SUPFAM" id="SSF52980">
    <property type="entry name" value="Restriction endonuclease-like"/>
    <property type="match status" value="1"/>
</dbReference>
<dbReference type="PANTHER" id="PTHR34704">
    <property type="entry name" value="ATPASE"/>
    <property type="match status" value="1"/>
</dbReference>
<dbReference type="Pfam" id="PF03008">
    <property type="entry name" value="DUF234"/>
    <property type="match status" value="1"/>
</dbReference>
<reference evidence="3" key="1">
    <citation type="submission" date="2018-06" db="EMBL/GenBank/DDBJ databases">
        <authorList>
            <person name="Zhirakovskaya E."/>
        </authorList>
    </citation>
    <scope>NUCLEOTIDE SEQUENCE</scope>
</reference>
<evidence type="ECO:0000313" key="3">
    <source>
        <dbReference type="EMBL" id="VAW43555.1"/>
    </source>
</evidence>
<accession>A0A3B0VJ33</accession>
<evidence type="ECO:0000259" key="2">
    <source>
        <dbReference type="Pfam" id="PF03008"/>
    </source>
</evidence>
<dbReference type="SUPFAM" id="SSF52540">
    <property type="entry name" value="P-loop containing nucleoside triphosphate hydrolases"/>
    <property type="match status" value="1"/>
</dbReference>
<dbReference type="GO" id="GO:0005524">
    <property type="term" value="F:ATP binding"/>
    <property type="evidence" value="ECO:0007669"/>
    <property type="project" value="InterPro"/>
</dbReference>
<dbReference type="EMBL" id="UOEU01001110">
    <property type="protein sequence ID" value="VAW43555.1"/>
    <property type="molecule type" value="Genomic_DNA"/>
</dbReference>
<gene>
    <name evidence="3" type="ORF">MNBD_CHLOROFLEXI01-3026</name>
</gene>
<dbReference type="Pfam" id="PF01637">
    <property type="entry name" value="ATPase_2"/>
    <property type="match status" value="1"/>
</dbReference>
<proteinExistence type="predicted"/>
<evidence type="ECO:0000259" key="1">
    <source>
        <dbReference type="Pfam" id="PF01637"/>
    </source>
</evidence>
<dbReference type="PANTHER" id="PTHR34704:SF1">
    <property type="entry name" value="ATPASE"/>
    <property type="match status" value="1"/>
</dbReference>
<dbReference type="Gene3D" id="3.40.50.300">
    <property type="entry name" value="P-loop containing nucleotide triphosphate hydrolases"/>
    <property type="match status" value="1"/>
</dbReference>
<dbReference type="InterPro" id="IPR011335">
    <property type="entry name" value="Restrct_endonuc-II-like"/>
</dbReference>